<keyword evidence="7" id="KW-1185">Reference proteome</keyword>
<dbReference type="SUPFAM" id="SSF63829">
    <property type="entry name" value="Calcium-dependent phosphotriesterase"/>
    <property type="match status" value="1"/>
</dbReference>
<name>A0ABM4VLH3_COFAR</name>
<comment type="subcellular location">
    <subcellularLocation>
        <location evidence="1">Vacuole</location>
    </subcellularLocation>
</comment>
<evidence type="ECO:0000256" key="4">
    <source>
        <dbReference type="ARBA" id="ARBA00023180"/>
    </source>
</evidence>
<evidence type="ECO:0000259" key="6">
    <source>
        <dbReference type="Pfam" id="PF03088"/>
    </source>
</evidence>
<feature type="chain" id="PRO_5046568396" evidence="5">
    <location>
        <begin position="24"/>
        <end position="349"/>
    </location>
</feature>
<keyword evidence="4" id="KW-0325">Glycoprotein</keyword>
<keyword evidence="5" id="KW-0732">Signal</keyword>
<evidence type="ECO:0000256" key="3">
    <source>
        <dbReference type="ARBA" id="ARBA00022554"/>
    </source>
</evidence>
<evidence type="ECO:0000256" key="1">
    <source>
        <dbReference type="ARBA" id="ARBA00004116"/>
    </source>
</evidence>
<feature type="domain" description="Strictosidine synthase conserved region" evidence="6">
    <location>
        <begin position="146"/>
        <end position="234"/>
    </location>
</feature>
<evidence type="ECO:0000256" key="2">
    <source>
        <dbReference type="ARBA" id="ARBA00009191"/>
    </source>
</evidence>
<evidence type="ECO:0000256" key="5">
    <source>
        <dbReference type="SAM" id="SignalP"/>
    </source>
</evidence>
<dbReference type="Gene3D" id="2.120.10.30">
    <property type="entry name" value="TolB, C-terminal domain"/>
    <property type="match status" value="1"/>
</dbReference>
<reference evidence="8" key="1">
    <citation type="submission" date="2025-08" db="UniProtKB">
        <authorList>
            <consortium name="RefSeq"/>
        </authorList>
    </citation>
    <scope>IDENTIFICATION</scope>
    <source>
        <tissue evidence="8">Leaves</tissue>
    </source>
</reference>
<proteinExistence type="inferred from homology"/>
<dbReference type="Pfam" id="PF03088">
    <property type="entry name" value="Str_synth"/>
    <property type="match status" value="1"/>
</dbReference>
<gene>
    <name evidence="8" type="primary">LOC113708157</name>
</gene>
<dbReference type="GeneID" id="113708157"/>
<sequence length="349" mass="38297">MVKTMTKLIHVILIFSLAYVVRSDRTLNTFKILHASGPEAIAFDLTGQGPYTGVSDGRVLKYEGPGIGFVEFAHASPLRTKEKCDGTDDPNLGPICGRPFGVGFNYRTGELYIADAFFGLCKVGPDGGLAEQLATSAEGGPFKWLDGLDVDSTTEMVYFTDISTKYTFRELPQALSSGDSTGRLMSYNPKTKEVQVLLSGLQIPGGTGVSRDGSFVLVSEYTGHRILKYWLKGPKANTAEAILSIHRPDNIKRTLLGDFWIGANIIMQQPAPNTIPQGVRINESGKVLETINLDGIFRNETIAEVQEFAGSYYVVSIRRNSVGICKCFVEENGRKLLGIRYDWIKENCS</sequence>
<dbReference type="PANTHER" id="PTHR10426:SF136">
    <property type="entry name" value="PROTEIN STRICTOSIDINE SYNTHASE-LIKE 9-LIKE"/>
    <property type="match status" value="1"/>
</dbReference>
<accession>A0ABM4VLH3</accession>
<evidence type="ECO:0000313" key="8">
    <source>
        <dbReference type="RefSeq" id="XP_071920386.1"/>
    </source>
</evidence>
<dbReference type="InterPro" id="IPR011042">
    <property type="entry name" value="6-blade_b-propeller_TolB-like"/>
</dbReference>
<comment type="similarity">
    <text evidence="2">Belongs to the strictosidine synthase family.</text>
</comment>
<dbReference type="InterPro" id="IPR018119">
    <property type="entry name" value="Strictosidine_synth_cons-reg"/>
</dbReference>
<dbReference type="Proteomes" id="UP001652660">
    <property type="component" value="Chromosome 9c"/>
</dbReference>
<organism evidence="7 8">
    <name type="scientific">Coffea arabica</name>
    <name type="common">Arabian coffee</name>
    <dbReference type="NCBI Taxonomy" id="13443"/>
    <lineage>
        <taxon>Eukaryota</taxon>
        <taxon>Viridiplantae</taxon>
        <taxon>Streptophyta</taxon>
        <taxon>Embryophyta</taxon>
        <taxon>Tracheophyta</taxon>
        <taxon>Spermatophyta</taxon>
        <taxon>Magnoliopsida</taxon>
        <taxon>eudicotyledons</taxon>
        <taxon>Gunneridae</taxon>
        <taxon>Pentapetalae</taxon>
        <taxon>asterids</taxon>
        <taxon>lamiids</taxon>
        <taxon>Gentianales</taxon>
        <taxon>Rubiaceae</taxon>
        <taxon>Ixoroideae</taxon>
        <taxon>Gardenieae complex</taxon>
        <taxon>Bertiereae - Coffeeae clade</taxon>
        <taxon>Coffeeae</taxon>
        <taxon>Coffea</taxon>
    </lineage>
</organism>
<dbReference type="RefSeq" id="XP_071920386.1">
    <property type="nucleotide sequence ID" value="XM_072064285.1"/>
</dbReference>
<dbReference type="PANTHER" id="PTHR10426">
    <property type="entry name" value="STRICTOSIDINE SYNTHASE-RELATED"/>
    <property type="match status" value="1"/>
</dbReference>
<feature type="signal peptide" evidence="5">
    <location>
        <begin position="1"/>
        <end position="23"/>
    </location>
</feature>
<evidence type="ECO:0000313" key="7">
    <source>
        <dbReference type="Proteomes" id="UP001652660"/>
    </source>
</evidence>
<protein>
    <submittedName>
        <fullName evidence="8">Strictosidine synthase-like</fullName>
    </submittedName>
</protein>
<keyword evidence="3" id="KW-0926">Vacuole</keyword>